<organism evidence="1 4">
    <name type="scientific">Duck adenovirus 1</name>
    <name type="common">DAdV-1</name>
    <dbReference type="NCBI Taxonomy" id="130329"/>
    <lineage>
        <taxon>Viruses</taxon>
        <taxon>Varidnaviria</taxon>
        <taxon>Bamfordvirae</taxon>
        <taxon>Preplasmiviricota</taxon>
        <taxon>Polisuviricotina</taxon>
        <taxon>Pharingeaviricetes</taxon>
        <taxon>Rowavirales</taxon>
        <taxon>Adenoviridae</taxon>
        <taxon>Barthadenovirus</taxon>
        <taxon>Barthadenovirus galloanserae</taxon>
        <taxon>Duck atadenovirus A</taxon>
    </lineage>
</organism>
<accession>A0A0D3MVN2</accession>
<dbReference type="Proteomes" id="UP000163658">
    <property type="component" value="Genome"/>
</dbReference>
<protein>
    <submittedName>
        <fullName evidence="1">Uncharacterized protein</fullName>
    </submittedName>
</protein>
<evidence type="ECO:0000313" key="3">
    <source>
        <dbReference type="Proteomes" id="UP000162111"/>
    </source>
</evidence>
<sequence length="152" mass="17001">MHAIRMLLLAVAVLIASAWASSIPAADQFPFSPKSYSCFAPNTTGELSGSYCLKGLTALGATGQTCFPWKFWVGVCSARVLDADHLLMEALQEEEHDKAIDNTDWHQACFMYDDTWPICVSKKQRKQYCTLWQQLPASEKRVIRALAKKEAL</sequence>
<proteinExistence type="predicted"/>
<evidence type="ECO:0000313" key="1">
    <source>
        <dbReference type="EMBL" id="AJA72344.1"/>
    </source>
</evidence>
<dbReference type="Proteomes" id="UP000162111">
    <property type="component" value="Segment"/>
</dbReference>
<evidence type="ECO:0000313" key="2">
    <source>
        <dbReference type="EMBL" id="AJA72373.1"/>
    </source>
</evidence>
<dbReference type="EMBL" id="KJ452170">
    <property type="protein sequence ID" value="AJA72344.1"/>
    <property type="molecule type" value="Genomic_DNA"/>
</dbReference>
<dbReference type="EMBL" id="KJ452171">
    <property type="protein sequence ID" value="AJA72373.1"/>
    <property type="molecule type" value="Genomic_DNA"/>
</dbReference>
<reference evidence="3 4" key="1">
    <citation type="submission" date="2014-02" db="EMBL/GenBank/DDBJ databases">
        <title>Complete genome sequence of the first South Korean egg drop syndrome virus.</title>
        <authorList>
            <person name="Cha S.-Y."/>
            <person name="Shin J.-H."/>
            <person name="Jang H.-K."/>
        </authorList>
    </citation>
    <scope>NUCLEOTIDE SEQUENCE [LARGE SCALE GENOMIC DNA]</scope>
    <source>
        <strain evidence="1">D11-JW-012</strain>
        <strain evidence="2">D11-JW-017</strain>
    </source>
</reference>
<evidence type="ECO:0000313" key="4">
    <source>
        <dbReference type="Proteomes" id="UP000163658"/>
    </source>
</evidence>
<name>A0A0D3MVN2_DADV1</name>